<dbReference type="InterPro" id="IPR050682">
    <property type="entry name" value="ModA/WtpA"/>
</dbReference>
<evidence type="ECO:0000313" key="1">
    <source>
        <dbReference type="EMBL" id="RRJ86592.1"/>
    </source>
</evidence>
<evidence type="ECO:0000313" key="2">
    <source>
        <dbReference type="Proteomes" id="UP000274391"/>
    </source>
</evidence>
<proteinExistence type="predicted"/>
<keyword evidence="2" id="KW-1185">Reference proteome</keyword>
<dbReference type="AlphaFoldDB" id="A0A3P3VUV1"/>
<gene>
    <name evidence="1" type="ORF">EG850_08055</name>
</gene>
<dbReference type="GO" id="GO:0030973">
    <property type="term" value="F:molybdate ion binding"/>
    <property type="evidence" value="ECO:0007669"/>
    <property type="project" value="TreeGrafter"/>
</dbReference>
<dbReference type="Pfam" id="PF13531">
    <property type="entry name" value="SBP_bac_11"/>
    <property type="match status" value="1"/>
</dbReference>
<dbReference type="Gene3D" id="3.40.190.10">
    <property type="entry name" value="Periplasmic binding protein-like II"/>
    <property type="match status" value="2"/>
</dbReference>
<accession>A0A3P3VUV1</accession>
<dbReference type="Proteomes" id="UP000274391">
    <property type="component" value="Unassembled WGS sequence"/>
</dbReference>
<dbReference type="OrthoDB" id="8216219at2"/>
<protein>
    <submittedName>
        <fullName evidence="1">ABC transporter substrate-binding protein</fullName>
    </submittedName>
</protein>
<comment type="caution">
    <text evidence="1">The sequence shown here is derived from an EMBL/GenBank/DDBJ whole genome shotgun (WGS) entry which is preliminary data.</text>
</comment>
<dbReference type="GO" id="GO:0015689">
    <property type="term" value="P:molybdate ion transport"/>
    <property type="evidence" value="ECO:0007669"/>
    <property type="project" value="TreeGrafter"/>
</dbReference>
<dbReference type="PANTHER" id="PTHR30632:SF11">
    <property type="entry name" value="BLR4797 PROTEIN"/>
    <property type="match status" value="1"/>
</dbReference>
<organism evidence="1 2">
    <name type="scientific">Gulosibacter macacae</name>
    <dbReference type="NCBI Taxonomy" id="2488791"/>
    <lineage>
        <taxon>Bacteria</taxon>
        <taxon>Bacillati</taxon>
        <taxon>Actinomycetota</taxon>
        <taxon>Actinomycetes</taxon>
        <taxon>Micrococcales</taxon>
        <taxon>Microbacteriaceae</taxon>
        <taxon>Gulosibacter</taxon>
    </lineage>
</organism>
<reference evidence="1 2" key="1">
    <citation type="submission" date="2018-11" db="EMBL/GenBank/DDBJ databases">
        <title>YIM 102482-1 draft genome.</title>
        <authorList>
            <person name="Li G."/>
            <person name="Jiang Y."/>
        </authorList>
    </citation>
    <scope>NUCLEOTIDE SEQUENCE [LARGE SCALE GENOMIC DNA]</scope>
    <source>
        <strain evidence="1 2">YIM 102482-1</strain>
    </source>
</reference>
<dbReference type="EMBL" id="RQVS01000008">
    <property type="protein sequence ID" value="RRJ86592.1"/>
    <property type="molecule type" value="Genomic_DNA"/>
</dbReference>
<dbReference type="PANTHER" id="PTHR30632">
    <property type="entry name" value="MOLYBDATE-BINDING PERIPLASMIC PROTEIN"/>
    <property type="match status" value="1"/>
</dbReference>
<sequence>MRGISSMATRQVLAELADAAVAAGFPRVEIESVGGVTAANRVAEGEAFDLVLLASGALAKLAAAGHVLADSVVPLVLSQVAVAVPSGSDATAEKPVGAAFEDAAGVRAALRAARAIGYSTGPSGDALVRMIAEWGLTEEVGDRLVQARAGVPVAKLLADGEVDLGFQQLSELVGQEGVRILGVMPDDCAIDTVFSGAVAAASQDAVAAEVLAFFASDAAAPIKQAHNFTLPQH</sequence>
<dbReference type="SUPFAM" id="SSF53850">
    <property type="entry name" value="Periplasmic binding protein-like II"/>
    <property type="match status" value="1"/>
</dbReference>
<name>A0A3P3VUV1_9MICO</name>